<dbReference type="Gene3D" id="3.30.565.10">
    <property type="entry name" value="Histidine kinase-like ATPase, C-terminal domain"/>
    <property type="match status" value="1"/>
</dbReference>
<dbReference type="InterPro" id="IPR003594">
    <property type="entry name" value="HATPase_dom"/>
</dbReference>
<comment type="subcellular location">
    <subcellularLocation>
        <location evidence="3">Cell membrane</location>
    </subcellularLocation>
</comment>
<protein>
    <recommendedName>
        <fullName evidence="4">histidine kinase</fullName>
        <ecNumber evidence="4">2.7.13.3</ecNumber>
    </recommendedName>
</protein>
<dbReference type="SMART" id="SM00387">
    <property type="entry name" value="HATPase_c"/>
    <property type="match status" value="1"/>
</dbReference>
<evidence type="ECO:0000256" key="4">
    <source>
        <dbReference type="ARBA" id="ARBA00012438"/>
    </source>
</evidence>
<evidence type="ECO:0000256" key="8">
    <source>
        <dbReference type="ARBA" id="ARBA00023012"/>
    </source>
</evidence>
<dbReference type="GO" id="GO:0006355">
    <property type="term" value="P:regulation of DNA-templated transcription"/>
    <property type="evidence" value="ECO:0007669"/>
    <property type="project" value="InterPro"/>
</dbReference>
<reference evidence="14 15" key="1">
    <citation type="journal article" date="2010" name="Stand. Genomic Sci.">
        <title>Complete genome sequence of Geodermatophilus obscurus type strain (G-20).</title>
        <authorList>
            <person name="Ivanova N."/>
            <person name="Sikorski J."/>
            <person name="Jando M."/>
            <person name="Munk C."/>
            <person name="Lapidus A."/>
            <person name="Glavina Del Rio T."/>
            <person name="Copeland A."/>
            <person name="Tice H."/>
            <person name="Cheng J.-F."/>
            <person name="Lucas S."/>
            <person name="Chen F."/>
            <person name="Nolan M."/>
            <person name="Bruce D."/>
            <person name="Goodwin L."/>
            <person name="Pitluck S."/>
            <person name="Mavromatis K."/>
            <person name="Mikhailova N."/>
            <person name="Pati A."/>
            <person name="Chen A."/>
            <person name="Palaniappan K."/>
            <person name="Land M."/>
            <person name="Hauser L."/>
            <person name="Chang Y.-J."/>
            <person name="Jeffries C.D."/>
            <person name="Meincke L."/>
            <person name="Brettin T."/>
            <person name="Detter J.C."/>
            <person name="Detter J.C."/>
            <person name="Rohde M."/>
            <person name="Goeker M."/>
            <person name="Bristow J."/>
            <person name="Eisen J.A."/>
            <person name="Markowitz V."/>
            <person name="Hugenholtz P."/>
            <person name="Kyrpides N.C."/>
            <person name="Klenk H.-P."/>
        </authorList>
    </citation>
    <scope>NUCLEOTIDE SEQUENCE [LARGE SCALE GENOMIC DNA]</scope>
    <source>
        <strain evidence="15">ATCC 25078 / DSM 43160 / JCM 3152 / KCC A-0152 / KCTC 9177 / NBRC 13315 / NRRL B-3577 / G-20</strain>
    </source>
</reference>
<dbReference type="KEGG" id="gob:Gobs_1520"/>
<evidence type="ECO:0000256" key="2">
    <source>
        <dbReference type="ARBA" id="ARBA00001968"/>
    </source>
</evidence>
<keyword evidence="5" id="KW-0597">Phosphoprotein</keyword>
<keyword evidence="8" id="KW-0902">Two-component regulatory system</keyword>
<organism evidence="14 15">
    <name type="scientific">Geodermatophilus obscurus (strain ATCC 25078 / DSM 43160 / JCM 3152 / CCUG 61914 / KCC A-0152 / KCTC 9177 / NBRC 13315 / NRRL B-3577 / G-20)</name>
    <dbReference type="NCBI Taxonomy" id="526225"/>
    <lineage>
        <taxon>Bacteria</taxon>
        <taxon>Bacillati</taxon>
        <taxon>Actinomycetota</taxon>
        <taxon>Actinomycetes</taxon>
        <taxon>Geodermatophilales</taxon>
        <taxon>Geodermatophilaceae</taxon>
        <taxon>Geodermatophilus</taxon>
    </lineage>
</organism>
<dbReference type="eggNOG" id="COG5002">
    <property type="taxonomic scope" value="Bacteria"/>
</dbReference>
<evidence type="ECO:0000259" key="13">
    <source>
        <dbReference type="PROSITE" id="PS50113"/>
    </source>
</evidence>
<dbReference type="Gene3D" id="3.30.450.20">
    <property type="entry name" value="PAS domain"/>
    <property type="match status" value="2"/>
</dbReference>
<dbReference type="eggNOG" id="COG2203">
    <property type="taxonomic scope" value="Bacteria"/>
</dbReference>
<dbReference type="SUPFAM" id="SSF55874">
    <property type="entry name" value="ATPase domain of HSP90 chaperone/DNA topoisomerase II/histidine kinase"/>
    <property type="match status" value="1"/>
</dbReference>
<dbReference type="InterPro" id="IPR036097">
    <property type="entry name" value="HisK_dim/P_sf"/>
</dbReference>
<dbReference type="NCBIfam" id="TIGR00229">
    <property type="entry name" value="sensory_box"/>
    <property type="match status" value="2"/>
</dbReference>
<dbReference type="InterPro" id="IPR035965">
    <property type="entry name" value="PAS-like_dom_sf"/>
</dbReference>
<feature type="domain" description="PAS" evidence="12">
    <location>
        <begin position="151"/>
        <end position="188"/>
    </location>
</feature>
<dbReference type="GO" id="GO:0005886">
    <property type="term" value="C:plasma membrane"/>
    <property type="evidence" value="ECO:0007669"/>
    <property type="project" value="UniProtKB-SubCell"/>
</dbReference>
<dbReference type="SMART" id="SM00086">
    <property type="entry name" value="PAC"/>
    <property type="match status" value="2"/>
</dbReference>
<evidence type="ECO:0000256" key="1">
    <source>
        <dbReference type="ARBA" id="ARBA00000085"/>
    </source>
</evidence>
<dbReference type="Pfam" id="PF00512">
    <property type="entry name" value="HisKA"/>
    <property type="match status" value="1"/>
</dbReference>
<dbReference type="EC" id="2.7.13.3" evidence="4"/>
<dbReference type="SUPFAM" id="SSF55785">
    <property type="entry name" value="PYP-like sensor domain (PAS domain)"/>
    <property type="match status" value="2"/>
</dbReference>
<sequence length="634" mass="68278">MLGTPHEERFDRITRLAARLLDVPFAMVNLVADDHQWTKAGHGLAVQRTPLSDSICRYPVQSGVRLEVNDLTEDEPFRTNAFVVEDPHVRFYAGEPLSAGGTPVGTLCVLDTEPRELSDDQRALLAELAAWAEAELNNTALNHLVAELHDREHRLQRLVDAVPEGVFLVDEAGAARATNAVAERLFGLPHGRRVPLDTLLPGLSPDSPPFARRRRGDRTGVTRAEVTGRSADGHRFPLEVSVSPLEDAGDDRWLVLARDLSPREDAEAELRRQERLTSMILASAGDGIVGSDHAGVVVFANPAATRILGCRESDLVGKSLHAVAHHTRPDGSPFPQDECPTHRAITESQFVVVHTDLFWRRDGRPVPIEMSVAPIVSGDEVHGAVTTFRDISQRTEVERLKDEFISVVSHELRTPLTSIKGSLSLLTNGVMGPVPAAQQPLLDMARRNAERLGELVDDILDLDRLEAGRMPLRPVETDADELAAQVVGSLQPAAAVAGVELSVKPCGGGATVVRVDPHRMNQVLTNLVGNAIKFSSPGCPVTVSVSRAGDEVCLAVRDRGPGIPEDQHAAVFERFRQVHEPGGARTGTGLGLPIARGIVDRSGGRIELTSEPGKGSTFTVVLPAARETTGGDGG</sequence>
<dbReference type="AlphaFoldDB" id="D2SC78"/>
<keyword evidence="9" id="KW-0472">Membrane</keyword>
<name>D2SC78_GEOOG</name>
<evidence type="ECO:0000259" key="12">
    <source>
        <dbReference type="PROSITE" id="PS50112"/>
    </source>
</evidence>
<dbReference type="SMART" id="SM00091">
    <property type="entry name" value="PAS"/>
    <property type="match status" value="2"/>
</dbReference>
<dbReference type="PROSITE" id="PS50113">
    <property type="entry name" value="PAC"/>
    <property type="match status" value="2"/>
</dbReference>
<dbReference type="Pfam" id="PF01590">
    <property type="entry name" value="GAF"/>
    <property type="match status" value="1"/>
</dbReference>
<dbReference type="CDD" id="cd00082">
    <property type="entry name" value="HisKA"/>
    <property type="match status" value="1"/>
</dbReference>
<evidence type="ECO:0000256" key="10">
    <source>
        <dbReference type="SAM" id="MobiDB-lite"/>
    </source>
</evidence>
<dbReference type="InterPro" id="IPR001610">
    <property type="entry name" value="PAC"/>
</dbReference>
<dbReference type="STRING" id="526225.Gobs_1520"/>
<comment type="catalytic activity">
    <reaction evidence="1">
        <text>ATP + protein L-histidine = ADP + protein N-phospho-L-histidine.</text>
        <dbReference type="EC" id="2.7.13.3"/>
    </reaction>
</comment>
<dbReference type="Pfam" id="PF02518">
    <property type="entry name" value="HATPase_c"/>
    <property type="match status" value="1"/>
</dbReference>
<dbReference type="PANTHER" id="PTHR43047">
    <property type="entry name" value="TWO-COMPONENT HISTIDINE PROTEIN KINASE"/>
    <property type="match status" value="1"/>
</dbReference>
<dbReference type="FunFam" id="3.30.565.10:FF:000006">
    <property type="entry name" value="Sensor histidine kinase WalK"/>
    <property type="match status" value="1"/>
</dbReference>
<dbReference type="Gene3D" id="3.30.450.40">
    <property type="match status" value="1"/>
</dbReference>
<feature type="domain" description="PAS" evidence="12">
    <location>
        <begin position="273"/>
        <end position="348"/>
    </location>
</feature>
<dbReference type="SMART" id="SM00388">
    <property type="entry name" value="HisKA"/>
    <property type="match status" value="1"/>
</dbReference>
<feature type="region of interest" description="Disordered" evidence="10">
    <location>
        <begin position="199"/>
        <end position="220"/>
    </location>
</feature>
<dbReference type="Proteomes" id="UP000001382">
    <property type="component" value="Chromosome"/>
</dbReference>
<dbReference type="CDD" id="cd00075">
    <property type="entry name" value="HATPase"/>
    <property type="match status" value="1"/>
</dbReference>
<dbReference type="GO" id="GO:0000155">
    <property type="term" value="F:phosphorelay sensor kinase activity"/>
    <property type="evidence" value="ECO:0007669"/>
    <property type="project" value="InterPro"/>
</dbReference>
<evidence type="ECO:0000256" key="7">
    <source>
        <dbReference type="ARBA" id="ARBA00022777"/>
    </source>
</evidence>
<dbReference type="EMBL" id="CP001867">
    <property type="protein sequence ID" value="ADB74246.1"/>
    <property type="molecule type" value="Genomic_DNA"/>
</dbReference>
<dbReference type="SUPFAM" id="SSF55781">
    <property type="entry name" value="GAF domain-like"/>
    <property type="match status" value="1"/>
</dbReference>
<reference evidence="15" key="2">
    <citation type="submission" date="2010-01" db="EMBL/GenBank/DDBJ databases">
        <title>The complete genome of Geodermatophilus obscurus DSM 43160.</title>
        <authorList>
            <consortium name="US DOE Joint Genome Institute (JGI-PGF)"/>
            <person name="Lucas S."/>
            <person name="Copeland A."/>
            <person name="Lapidus A."/>
            <person name="Glavina del Rio T."/>
            <person name="Dalin E."/>
            <person name="Tice H."/>
            <person name="Bruce D."/>
            <person name="Goodwin L."/>
            <person name="Pitluck S."/>
            <person name="Kyrpides N."/>
            <person name="Mavromatis K."/>
            <person name="Ivanova N."/>
            <person name="Munk A.C."/>
            <person name="Brettin T."/>
            <person name="Detter J.C."/>
            <person name="Han C."/>
            <person name="Larimer F."/>
            <person name="Land M."/>
            <person name="Hauser L."/>
            <person name="Markowitz V."/>
            <person name="Cheng J.-F."/>
            <person name="Hugenholtz P."/>
            <person name="Woyke T."/>
            <person name="Wu D."/>
            <person name="Jando M."/>
            <person name="Schneider S."/>
            <person name="Klenk H.-P."/>
            <person name="Eisen J.A."/>
        </authorList>
    </citation>
    <scope>NUCLEOTIDE SEQUENCE [LARGE SCALE GENOMIC DNA]</scope>
    <source>
        <strain evidence="15">ATCC 25078 / DSM 43160 / JCM 3152 / KCC A-0152 / KCTC 9177 / NBRC 13315 / NRRL B-3577 / G-20</strain>
    </source>
</reference>
<comment type="cofactor">
    <cofactor evidence="2">
        <name>a divalent metal cation</name>
        <dbReference type="ChEBI" id="CHEBI:60240"/>
    </cofactor>
</comment>
<dbReference type="eggNOG" id="COG3852">
    <property type="taxonomic scope" value="Bacteria"/>
</dbReference>
<feature type="domain" description="Histidine kinase" evidence="11">
    <location>
        <begin position="407"/>
        <end position="626"/>
    </location>
</feature>
<dbReference type="CDD" id="cd00130">
    <property type="entry name" value="PAS"/>
    <property type="match status" value="2"/>
</dbReference>
<dbReference type="InterPro" id="IPR013767">
    <property type="entry name" value="PAS_fold"/>
</dbReference>
<dbReference type="PROSITE" id="PS50112">
    <property type="entry name" value="PAS"/>
    <property type="match status" value="2"/>
</dbReference>
<gene>
    <name evidence="14" type="ordered locus">Gobs_1520</name>
</gene>
<dbReference type="PRINTS" id="PR00344">
    <property type="entry name" value="BCTRLSENSOR"/>
</dbReference>
<proteinExistence type="predicted"/>
<dbReference type="FunFam" id="1.10.287.130:FF:000001">
    <property type="entry name" value="Two-component sensor histidine kinase"/>
    <property type="match status" value="1"/>
</dbReference>
<keyword evidence="6" id="KW-0808">Transferase</keyword>
<keyword evidence="15" id="KW-1185">Reference proteome</keyword>
<keyword evidence="7 14" id="KW-0418">Kinase</keyword>
<dbReference type="InterPro" id="IPR000014">
    <property type="entry name" value="PAS"/>
</dbReference>
<dbReference type="InterPro" id="IPR029016">
    <property type="entry name" value="GAF-like_dom_sf"/>
</dbReference>
<dbReference type="SUPFAM" id="SSF47384">
    <property type="entry name" value="Homodimeric domain of signal transducing histidine kinase"/>
    <property type="match status" value="1"/>
</dbReference>
<dbReference type="HOGENOM" id="CLU_000445_114_44_11"/>
<evidence type="ECO:0000256" key="3">
    <source>
        <dbReference type="ARBA" id="ARBA00004236"/>
    </source>
</evidence>
<dbReference type="InterPro" id="IPR003661">
    <property type="entry name" value="HisK_dim/P_dom"/>
</dbReference>
<accession>D2SC78</accession>
<dbReference type="RefSeq" id="WP_012947686.1">
    <property type="nucleotide sequence ID" value="NC_013757.1"/>
</dbReference>
<dbReference type="PANTHER" id="PTHR43047:SF72">
    <property type="entry name" value="OSMOSENSING HISTIDINE PROTEIN KINASE SLN1"/>
    <property type="match status" value="1"/>
</dbReference>
<evidence type="ECO:0000313" key="14">
    <source>
        <dbReference type="EMBL" id="ADB74246.1"/>
    </source>
</evidence>
<dbReference type="GO" id="GO:0009927">
    <property type="term" value="F:histidine phosphotransfer kinase activity"/>
    <property type="evidence" value="ECO:0007669"/>
    <property type="project" value="TreeGrafter"/>
</dbReference>
<dbReference type="PROSITE" id="PS50109">
    <property type="entry name" value="HIS_KIN"/>
    <property type="match status" value="1"/>
</dbReference>
<dbReference type="InterPro" id="IPR036890">
    <property type="entry name" value="HATPase_C_sf"/>
</dbReference>
<evidence type="ECO:0000256" key="6">
    <source>
        <dbReference type="ARBA" id="ARBA00022679"/>
    </source>
</evidence>
<evidence type="ECO:0000256" key="5">
    <source>
        <dbReference type="ARBA" id="ARBA00022553"/>
    </source>
</evidence>
<dbReference type="InterPro" id="IPR003018">
    <property type="entry name" value="GAF"/>
</dbReference>
<dbReference type="InterPro" id="IPR004358">
    <property type="entry name" value="Sig_transdc_His_kin-like_C"/>
</dbReference>
<dbReference type="Pfam" id="PF00989">
    <property type="entry name" value="PAS"/>
    <property type="match status" value="2"/>
</dbReference>
<evidence type="ECO:0000256" key="9">
    <source>
        <dbReference type="ARBA" id="ARBA00023136"/>
    </source>
</evidence>
<evidence type="ECO:0000259" key="11">
    <source>
        <dbReference type="PROSITE" id="PS50109"/>
    </source>
</evidence>
<dbReference type="InterPro" id="IPR005467">
    <property type="entry name" value="His_kinase_dom"/>
</dbReference>
<dbReference type="Gene3D" id="1.10.287.130">
    <property type="match status" value="1"/>
</dbReference>
<dbReference type="GO" id="GO:0005509">
    <property type="term" value="F:calcium ion binding"/>
    <property type="evidence" value="ECO:0007669"/>
    <property type="project" value="UniProtKB-ARBA"/>
</dbReference>
<evidence type="ECO:0000313" key="15">
    <source>
        <dbReference type="Proteomes" id="UP000001382"/>
    </source>
</evidence>
<dbReference type="InterPro" id="IPR000700">
    <property type="entry name" value="PAS-assoc_C"/>
</dbReference>
<feature type="domain" description="PAC" evidence="13">
    <location>
        <begin position="346"/>
        <end position="403"/>
    </location>
</feature>
<feature type="domain" description="PAC" evidence="13">
    <location>
        <begin position="222"/>
        <end position="272"/>
    </location>
</feature>
<dbReference type="SMART" id="SM00065">
    <property type="entry name" value="GAF"/>
    <property type="match status" value="1"/>
</dbReference>